<keyword evidence="11" id="KW-1185">Reference proteome</keyword>
<dbReference type="InterPro" id="IPR029057">
    <property type="entry name" value="PRTase-like"/>
</dbReference>
<dbReference type="GO" id="GO:0006166">
    <property type="term" value="P:purine ribonucleoside salvage"/>
    <property type="evidence" value="ECO:0007669"/>
    <property type="project" value="UniProtKB-KW"/>
</dbReference>
<dbReference type="GO" id="GO:0016208">
    <property type="term" value="F:AMP binding"/>
    <property type="evidence" value="ECO:0007669"/>
    <property type="project" value="TreeGrafter"/>
</dbReference>
<evidence type="ECO:0000256" key="2">
    <source>
        <dbReference type="ARBA" id="ARBA00004496"/>
    </source>
</evidence>
<evidence type="ECO:0000256" key="5">
    <source>
        <dbReference type="ARBA" id="ARBA00011893"/>
    </source>
</evidence>
<dbReference type="PANTHER" id="PTHR32315:SF3">
    <property type="entry name" value="ADENINE PHOSPHORIBOSYLTRANSFERASE"/>
    <property type="match status" value="1"/>
</dbReference>
<evidence type="ECO:0000313" key="11">
    <source>
        <dbReference type="Proteomes" id="UP000277204"/>
    </source>
</evidence>
<dbReference type="Gene3D" id="3.40.50.2020">
    <property type="match status" value="2"/>
</dbReference>
<evidence type="ECO:0000256" key="4">
    <source>
        <dbReference type="ARBA" id="ARBA00008391"/>
    </source>
</evidence>
<dbReference type="InterPro" id="IPR000836">
    <property type="entry name" value="PRTase_dom"/>
</dbReference>
<reference evidence="10 11" key="1">
    <citation type="submission" date="2018-11" db="EMBL/GenBank/DDBJ databases">
        <authorList>
            <consortium name="Pathogen Informatics"/>
        </authorList>
    </citation>
    <scope>NUCLEOTIDE SEQUENCE [LARGE SCALE GENOMIC DNA]</scope>
    <source>
        <strain evidence="10 11">Zambia</strain>
    </source>
</reference>
<comment type="subcellular location">
    <subcellularLocation>
        <location evidence="2">Cytoplasm</location>
    </subcellularLocation>
</comment>
<keyword evidence="9" id="KW-0660">Purine salvage</keyword>
<dbReference type="CDD" id="cd06223">
    <property type="entry name" value="PRTases_typeI"/>
    <property type="match status" value="1"/>
</dbReference>
<dbReference type="GO" id="GO:0044209">
    <property type="term" value="P:AMP salvage"/>
    <property type="evidence" value="ECO:0007669"/>
    <property type="project" value="TreeGrafter"/>
</dbReference>
<gene>
    <name evidence="10" type="ORF">SMRZ_LOCUS4241</name>
</gene>
<evidence type="ECO:0000313" key="10">
    <source>
        <dbReference type="EMBL" id="VDO60661.1"/>
    </source>
</evidence>
<comment type="pathway">
    <text evidence="3">Purine metabolism; AMP biosynthesis via salvage pathway; AMP from adenine: step 1/1.</text>
</comment>
<name>A0A183LKB6_9TREM</name>
<protein>
    <recommendedName>
        <fullName evidence="5">adenine phosphoribosyltransferase</fullName>
        <ecNumber evidence="5">2.4.2.7</ecNumber>
    </recommendedName>
</protein>
<comment type="similarity">
    <text evidence="4">Belongs to the purine/pyrimidine phosphoribosyltransferase family.</text>
</comment>
<evidence type="ECO:0000256" key="8">
    <source>
        <dbReference type="ARBA" id="ARBA00022679"/>
    </source>
</evidence>
<dbReference type="EC" id="2.4.2.7" evidence="5"/>
<dbReference type="SUPFAM" id="SSF53271">
    <property type="entry name" value="PRTase-like"/>
    <property type="match status" value="1"/>
</dbReference>
<evidence type="ECO:0000256" key="9">
    <source>
        <dbReference type="ARBA" id="ARBA00022726"/>
    </source>
</evidence>
<dbReference type="GO" id="GO:0005737">
    <property type="term" value="C:cytoplasm"/>
    <property type="evidence" value="ECO:0007669"/>
    <property type="project" value="UniProtKB-SubCell"/>
</dbReference>
<dbReference type="Proteomes" id="UP000277204">
    <property type="component" value="Unassembled WGS sequence"/>
</dbReference>
<dbReference type="InterPro" id="IPR050054">
    <property type="entry name" value="UPRTase/APRTase"/>
</dbReference>
<dbReference type="GO" id="GO:0003999">
    <property type="term" value="F:adenine phosphoribosyltransferase activity"/>
    <property type="evidence" value="ECO:0007669"/>
    <property type="project" value="UniProtKB-EC"/>
</dbReference>
<proteinExistence type="inferred from homology"/>
<dbReference type="EMBL" id="UZAI01001322">
    <property type="protein sequence ID" value="VDO60661.1"/>
    <property type="molecule type" value="Genomic_DNA"/>
</dbReference>
<evidence type="ECO:0000256" key="3">
    <source>
        <dbReference type="ARBA" id="ARBA00004659"/>
    </source>
</evidence>
<dbReference type="PANTHER" id="PTHR32315">
    <property type="entry name" value="ADENINE PHOSPHORIBOSYLTRANSFERASE"/>
    <property type="match status" value="1"/>
</dbReference>
<accession>A0A183LKB6</accession>
<organism evidence="10 11">
    <name type="scientific">Schistosoma margrebowiei</name>
    <dbReference type="NCBI Taxonomy" id="48269"/>
    <lineage>
        <taxon>Eukaryota</taxon>
        <taxon>Metazoa</taxon>
        <taxon>Spiralia</taxon>
        <taxon>Lophotrochozoa</taxon>
        <taxon>Platyhelminthes</taxon>
        <taxon>Trematoda</taxon>
        <taxon>Digenea</taxon>
        <taxon>Strigeidida</taxon>
        <taxon>Schistosomatoidea</taxon>
        <taxon>Schistosomatidae</taxon>
        <taxon>Schistosoma</taxon>
    </lineage>
</organism>
<keyword evidence="7" id="KW-0328">Glycosyltransferase</keyword>
<dbReference type="GO" id="GO:0002055">
    <property type="term" value="F:adenine binding"/>
    <property type="evidence" value="ECO:0007669"/>
    <property type="project" value="TreeGrafter"/>
</dbReference>
<dbReference type="STRING" id="48269.A0A183LKB6"/>
<keyword evidence="8" id="KW-0808">Transferase</keyword>
<evidence type="ECO:0000256" key="7">
    <source>
        <dbReference type="ARBA" id="ARBA00022676"/>
    </source>
</evidence>
<sequence>MSDRDSRLRAIESAVGIIPNFPVKGILFRDFFGVFMNPVLTQYLLDELYYVATSEAARKCKDTVEMQKDAINSGDNVLLLDDVLATGGSLEACVNLVNLSGAKVLFSLLYMELKNLPGRKKLEDLGVPVYSLFQV</sequence>
<evidence type="ECO:0000256" key="6">
    <source>
        <dbReference type="ARBA" id="ARBA00022490"/>
    </source>
</evidence>
<dbReference type="GO" id="GO:0006168">
    <property type="term" value="P:adenine salvage"/>
    <property type="evidence" value="ECO:0007669"/>
    <property type="project" value="TreeGrafter"/>
</dbReference>
<evidence type="ECO:0000256" key="1">
    <source>
        <dbReference type="ARBA" id="ARBA00000868"/>
    </source>
</evidence>
<dbReference type="AlphaFoldDB" id="A0A183LKB6"/>
<keyword evidence="6" id="KW-0963">Cytoplasm</keyword>
<comment type="catalytic activity">
    <reaction evidence="1">
        <text>AMP + diphosphate = 5-phospho-alpha-D-ribose 1-diphosphate + adenine</text>
        <dbReference type="Rhea" id="RHEA:16609"/>
        <dbReference type="ChEBI" id="CHEBI:16708"/>
        <dbReference type="ChEBI" id="CHEBI:33019"/>
        <dbReference type="ChEBI" id="CHEBI:58017"/>
        <dbReference type="ChEBI" id="CHEBI:456215"/>
        <dbReference type="EC" id="2.4.2.7"/>
    </reaction>
</comment>